<evidence type="ECO:0000313" key="5">
    <source>
        <dbReference type="Proteomes" id="UP000604046"/>
    </source>
</evidence>
<evidence type="ECO:0000259" key="3">
    <source>
        <dbReference type="PROSITE" id="PS50076"/>
    </source>
</evidence>
<proteinExistence type="inferred from homology"/>
<organism evidence="4 5">
    <name type="scientific">Symbiodinium natans</name>
    <dbReference type="NCBI Taxonomy" id="878477"/>
    <lineage>
        <taxon>Eukaryota</taxon>
        <taxon>Sar</taxon>
        <taxon>Alveolata</taxon>
        <taxon>Dinophyceae</taxon>
        <taxon>Suessiales</taxon>
        <taxon>Symbiodiniaceae</taxon>
        <taxon>Symbiodinium</taxon>
    </lineage>
</organism>
<feature type="region of interest" description="Disordered" evidence="2">
    <location>
        <begin position="237"/>
        <end position="257"/>
    </location>
</feature>
<accession>A0A812SVS2</accession>
<dbReference type="InterPro" id="IPR050817">
    <property type="entry name" value="DjlA_DnaK_co-chaperone"/>
</dbReference>
<dbReference type="Gene3D" id="1.10.287.110">
    <property type="entry name" value="DnaJ domain"/>
    <property type="match status" value="1"/>
</dbReference>
<dbReference type="SMART" id="SM00271">
    <property type="entry name" value="DnaJ"/>
    <property type="match status" value="1"/>
</dbReference>
<dbReference type="AlphaFoldDB" id="A0A812SVS2"/>
<dbReference type="InterPro" id="IPR001623">
    <property type="entry name" value="DnaJ_domain"/>
</dbReference>
<dbReference type="CDD" id="cd06257">
    <property type="entry name" value="DnaJ"/>
    <property type="match status" value="1"/>
</dbReference>
<comment type="caution">
    <text evidence="4">The sequence shown here is derived from an EMBL/GenBank/DDBJ whole genome shotgun (WGS) entry which is preliminary data.</text>
</comment>
<dbReference type="PANTHER" id="PTHR24074">
    <property type="entry name" value="CO-CHAPERONE PROTEIN DJLA"/>
    <property type="match status" value="1"/>
</dbReference>
<dbReference type="Proteomes" id="UP000604046">
    <property type="component" value="Unassembled WGS sequence"/>
</dbReference>
<dbReference type="PRINTS" id="PR00625">
    <property type="entry name" value="JDOMAIN"/>
</dbReference>
<evidence type="ECO:0000313" key="4">
    <source>
        <dbReference type="EMBL" id="CAE7494907.1"/>
    </source>
</evidence>
<protein>
    <submittedName>
        <fullName evidence="4">Dnajb6-a protein</fullName>
    </submittedName>
</protein>
<evidence type="ECO:0000256" key="1">
    <source>
        <dbReference type="ARBA" id="ARBA00011026"/>
    </source>
</evidence>
<feature type="domain" description="J" evidence="3">
    <location>
        <begin position="10"/>
        <end position="93"/>
    </location>
</feature>
<dbReference type="Pfam" id="PF14753">
    <property type="entry name" value="FAM221"/>
    <property type="match status" value="1"/>
</dbReference>
<dbReference type="InterPro" id="IPR036869">
    <property type="entry name" value="J_dom_sf"/>
</dbReference>
<dbReference type="InterPro" id="IPR026755">
    <property type="entry name" value="Fam221a/b"/>
</dbReference>
<name>A0A812SVS2_9DINO</name>
<dbReference type="SUPFAM" id="SSF46565">
    <property type="entry name" value="Chaperone J-domain"/>
    <property type="match status" value="1"/>
</dbReference>
<comment type="similarity">
    <text evidence="1">Belongs to the FAM221 family.</text>
</comment>
<dbReference type="PROSITE" id="PS50076">
    <property type="entry name" value="DNAJ_2"/>
    <property type="match status" value="1"/>
</dbReference>
<evidence type="ECO:0000256" key="2">
    <source>
        <dbReference type="SAM" id="MobiDB-lite"/>
    </source>
</evidence>
<keyword evidence="5" id="KW-1185">Reference proteome</keyword>
<sequence>MDGKPMDEFCAYVMLGLSEGCSAADVRRAYRRLALLCHPDKNPDQNSEESERRFRDIASAKDCLLEKLGKGPLSLGGILTAAQRRRARWCKPGPVRVERVVPVKPPQPPRVVVWACHVCEVAALGGYSPGARKDRLQPCIQPGAQTVCFCGHPLSDHRHAGTPSSDGWEKCQHNCGCVKFTYVQPYSRCSCGHGNLDHSPTGFFACQVAGCPCQTFHDPGTCRVCGHDWVCHRTELRHTVPPPRPRSPSRSSNSSSDTIFAQSCERRCKKHSEAVALLHEPNNSGAPEACFHQATWTPKTNWRVTVQIASQHRRKPGPEKFECQLRACHSPGQRHSSSRWRGVVQEGNPHAASWSATCACVWLRSSRCQPDHRQQPRRLPAFAAASAKPLYDSVIVS</sequence>
<gene>
    <name evidence="4" type="primary">dnajb6-a</name>
    <name evidence="4" type="ORF">SNAT2548_LOCUS27724</name>
</gene>
<dbReference type="Pfam" id="PF00226">
    <property type="entry name" value="DnaJ"/>
    <property type="match status" value="1"/>
</dbReference>
<dbReference type="EMBL" id="CAJNDS010002486">
    <property type="protein sequence ID" value="CAE7494907.1"/>
    <property type="molecule type" value="Genomic_DNA"/>
</dbReference>
<dbReference type="OrthoDB" id="10250354at2759"/>
<reference evidence="4" key="1">
    <citation type="submission" date="2021-02" db="EMBL/GenBank/DDBJ databases">
        <authorList>
            <person name="Dougan E. K."/>
            <person name="Rhodes N."/>
            <person name="Thang M."/>
            <person name="Chan C."/>
        </authorList>
    </citation>
    <scope>NUCLEOTIDE SEQUENCE</scope>
</reference>